<keyword evidence="1" id="KW-0732">Signal</keyword>
<comment type="caution">
    <text evidence="2">The sequence shown here is derived from an EMBL/GenBank/DDBJ whole genome shotgun (WGS) entry which is preliminary data.</text>
</comment>
<feature type="signal peptide" evidence="1">
    <location>
        <begin position="1"/>
        <end position="21"/>
    </location>
</feature>
<dbReference type="RefSeq" id="WP_381522077.1">
    <property type="nucleotide sequence ID" value="NZ_JBHULN010000005.1"/>
</dbReference>
<accession>A0ABW5M4B9</accession>
<evidence type="ECO:0008006" key="4">
    <source>
        <dbReference type="Google" id="ProtNLM"/>
    </source>
</evidence>
<sequence>MKLSISSFIVAALPSATLVVAQSNDTAAIRTLVQNETQAYCAADANAWRNCWANVAEARALSYGAMTSKVSQSVMPANAAAIIAGRKPVGVKIDTTNEQIRLNRNTAFVQYNQHLTHDDGAGNFSYRTRYPENRSGVWKIIHVGSVSIKYVPPLK</sequence>
<dbReference type="EMBL" id="JBHULN010000005">
    <property type="protein sequence ID" value="MFD2570951.1"/>
    <property type="molecule type" value="Genomic_DNA"/>
</dbReference>
<dbReference type="SUPFAM" id="SSF54427">
    <property type="entry name" value="NTF2-like"/>
    <property type="match status" value="1"/>
</dbReference>
<reference evidence="3" key="1">
    <citation type="journal article" date="2019" name="Int. J. Syst. Evol. Microbiol.">
        <title>The Global Catalogue of Microorganisms (GCM) 10K type strain sequencing project: providing services to taxonomists for standard genome sequencing and annotation.</title>
        <authorList>
            <consortium name="The Broad Institute Genomics Platform"/>
            <consortium name="The Broad Institute Genome Sequencing Center for Infectious Disease"/>
            <person name="Wu L."/>
            <person name="Ma J."/>
        </authorList>
    </citation>
    <scope>NUCLEOTIDE SEQUENCE [LARGE SCALE GENOMIC DNA]</scope>
    <source>
        <strain evidence="3">KCTC 42805</strain>
    </source>
</reference>
<proteinExistence type="predicted"/>
<dbReference type="InterPro" id="IPR032710">
    <property type="entry name" value="NTF2-like_dom_sf"/>
</dbReference>
<name>A0ABW5M4B9_9BACT</name>
<gene>
    <name evidence="2" type="ORF">ACFSUS_09925</name>
</gene>
<protein>
    <recommendedName>
        <fullName evidence="4">SnoaL-like domain-containing protein</fullName>
    </recommendedName>
</protein>
<feature type="chain" id="PRO_5046480223" description="SnoaL-like domain-containing protein" evidence="1">
    <location>
        <begin position="22"/>
        <end position="155"/>
    </location>
</feature>
<dbReference type="Gene3D" id="3.10.450.50">
    <property type="match status" value="1"/>
</dbReference>
<dbReference type="Proteomes" id="UP001597469">
    <property type="component" value="Unassembled WGS sequence"/>
</dbReference>
<organism evidence="2 3">
    <name type="scientific">Spirosoma soli</name>
    <dbReference type="NCBI Taxonomy" id="1770529"/>
    <lineage>
        <taxon>Bacteria</taxon>
        <taxon>Pseudomonadati</taxon>
        <taxon>Bacteroidota</taxon>
        <taxon>Cytophagia</taxon>
        <taxon>Cytophagales</taxon>
        <taxon>Cytophagaceae</taxon>
        <taxon>Spirosoma</taxon>
    </lineage>
</organism>
<evidence type="ECO:0000313" key="2">
    <source>
        <dbReference type="EMBL" id="MFD2570951.1"/>
    </source>
</evidence>
<evidence type="ECO:0000256" key="1">
    <source>
        <dbReference type="SAM" id="SignalP"/>
    </source>
</evidence>
<evidence type="ECO:0000313" key="3">
    <source>
        <dbReference type="Proteomes" id="UP001597469"/>
    </source>
</evidence>
<keyword evidence="3" id="KW-1185">Reference proteome</keyword>